<evidence type="ECO:0000256" key="1">
    <source>
        <dbReference type="SAM" id="Phobius"/>
    </source>
</evidence>
<accession>E6K7L7</accession>
<dbReference type="EMBL" id="AEPD01000028">
    <property type="protein sequence ID" value="EFU30584.1"/>
    <property type="molecule type" value="Genomic_DNA"/>
</dbReference>
<keyword evidence="1" id="KW-0472">Membrane</keyword>
<feature type="transmembrane region" description="Helical" evidence="1">
    <location>
        <begin position="20"/>
        <end position="41"/>
    </location>
</feature>
<keyword evidence="1" id="KW-1133">Transmembrane helix</keyword>
<evidence type="ECO:0000313" key="3">
    <source>
        <dbReference type="Proteomes" id="UP000003112"/>
    </source>
</evidence>
<evidence type="ECO:0000313" key="2">
    <source>
        <dbReference type="EMBL" id="EFU30584.1"/>
    </source>
</evidence>
<organism evidence="2 3">
    <name type="scientific">Segatella buccae ATCC 33574</name>
    <dbReference type="NCBI Taxonomy" id="873513"/>
    <lineage>
        <taxon>Bacteria</taxon>
        <taxon>Pseudomonadati</taxon>
        <taxon>Bacteroidota</taxon>
        <taxon>Bacteroidia</taxon>
        <taxon>Bacteroidales</taxon>
        <taxon>Prevotellaceae</taxon>
        <taxon>Segatella</taxon>
    </lineage>
</organism>
<keyword evidence="3" id="KW-1185">Reference proteome</keyword>
<comment type="caution">
    <text evidence="2">The sequence shown here is derived from an EMBL/GenBank/DDBJ whole genome shotgun (WGS) entry which is preliminary data.</text>
</comment>
<protein>
    <submittedName>
        <fullName evidence="2">Uncharacterized protein</fullName>
    </submittedName>
</protein>
<dbReference type="Proteomes" id="UP000003112">
    <property type="component" value="Unassembled WGS sequence"/>
</dbReference>
<dbReference type="AlphaFoldDB" id="E6K7L7"/>
<reference evidence="2 3" key="1">
    <citation type="submission" date="2010-10" db="EMBL/GenBank/DDBJ databases">
        <authorList>
            <person name="Muzny D."/>
            <person name="Qin X."/>
            <person name="Deng J."/>
            <person name="Jiang H."/>
            <person name="Liu Y."/>
            <person name="Qu J."/>
            <person name="Song X.-Z."/>
            <person name="Zhang L."/>
            <person name="Thornton R."/>
            <person name="Coyle M."/>
            <person name="Francisco L."/>
            <person name="Jackson L."/>
            <person name="Javaid M."/>
            <person name="Korchina V."/>
            <person name="Kovar C."/>
            <person name="Mata R."/>
            <person name="Mathew T."/>
            <person name="Ngo R."/>
            <person name="Nguyen L."/>
            <person name="Nguyen N."/>
            <person name="Okwuonu G."/>
            <person name="Ongeri F."/>
            <person name="Pham C."/>
            <person name="Simmons D."/>
            <person name="Wilczek-Boney K."/>
            <person name="Hale W."/>
            <person name="Jakkamsetti A."/>
            <person name="Pham P."/>
            <person name="Ruth R."/>
            <person name="San Lucas F."/>
            <person name="Warren J."/>
            <person name="Zhang J."/>
            <person name="Zhao Z."/>
            <person name="Zhou C."/>
            <person name="Zhu D."/>
            <person name="Lee S."/>
            <person name="Bess C."/>
            <person name="Blankenburg K."/>
            <person name="Forbes L."/>
            <person name="Fu Q."/>
            <person name="Gubbala S."/>
            <person name="Hirani K."/>
            <person name="Jayaseelan J.C."/>
            <person name="Lara F."/>
            <person name="Munidasa M."/>
            <person name="Palculict T."/>
            <person name="Patil S."/>
            <person name="Pu L.-L."/>
            <person name="Saada N."/>
            <person name="Tang L."/>
            <person name="Weissenberger G."/>
            <person name="Zhu Y."/>
            <person name="Hemphill L."/>
            <person name="Shang Y."/>
            <person name="Youmans B."/>
            <person name="Ayvaz T."/>
            <person name="Ross M."/>
            <person name="Santibanez J."/>
            <person name="Aqrawi P."/>
            <person name="Gross S."/>
            <person name="Joshi V."/>
            <person name="Fowler G."/>
            <person name="Nazareth L."/>
            <person name="Reid J."/>
            <person name="Worley K."/>
            <person name="Petrosino J."/>
            <person name="Highlander S."/>
            <person name="Gibbs R."/>
        </authorList>
    </citation>
    <scope>NUCLEOTIDE SEQUENCE [LARGE SCALE GENOMIC DNA]</scope>
    <source>
        <strain evidence="2 3">ATCC 33574</strain>
    </source>
</reference>
<proteinExistence type="predicted"/>
<name>E6K7L7_9BACT</name>
<keyword evidence="1" id="KW-0812">Transmembrane</keyword>
<gene>
    <name evidence="2" type="ORF">HMPREF6485_1863</name>
</gene>
<sequence>MITAFHIIIYDNIKVIKNKFMSVQVVFILFIAVALTGWAVAELKTRMFTFTHSEEEAEESAIIEAEKRKNDYREMNLKDLLAHNSTKGYQAV</sequence>
<dbReference type="STRING" id="873513.HMPREF6485_1863"/>
<dbReference type="HOGENOM" id="CLU_186881_0_0_10"/>